<evidence type="ECO:0000313" key="4">
    <source>
        <dbReference type="Proteomes" id="UP000077755"/>
    </source>
</evidence>
<protein>
    <submittedName>
        <fullName evidence="3">Uncharacterized protein</fullName>
    </submittedName>
</protein>
<reference evidence="3" key="1">
    <citation type="journal article" date="2016" name="Nat. Genet.">
        <title>A high-quality carrot genome assembly provides new insights into carotenoid accumulation and asterid genome evolution.</title>
        <authorList>
            <person name="Iorizzo M."/>
            <person name="Ellison S."/>
            <person name="Senalik D."/>
            <person name="Zeng P."/>
            <person name="Satapoomin P."/>
            <person name="Huang J."/>
            <person name="Bowman M."/>
            <person name="Iovene M."/>
            <person name="Sanseverino W."/>
            <person name="Cavagnaro P."/>
            <person name="Yildiz M."/>
            <person name="Macko-Podgorni A."/>
            <person name="Moranska E."/>
            <person name="Grzebelus E."/>
            <person name="Grzebelus D."/>
            <person name="Ashrafi H."/>
            <person name="Zheng Z."/>
            <person name="Cheng S."/>
            <person name="Spooner D."/>
            <person name="Van Deynze A."/>
            <person name="Simon P."/>
        </authorList>
    </citation>
    <scope>NUCLEOTIDE SEQUENCE</scope>
    <source>
        <tissue evidence="3">Leaf</tissue>
    </source>
</reference>
<feature type="region of interest" description="Disordered" evidence="1">
    <location>
        <begin position="55"/>
        <end position="131"/>
    </location>
</feature>
<dbReference type="Gramene" id="KZM88385">
    <property type="protein sequence ID" value="KZM88385"/>
    <property type="gene ID" value="DCAR_025460"/>
</dbReference>
<feature type="compositionally biased region" description="Basic residues" evidence="1">
    <location>
        <begin position="113"/>
        <end position="131"/>
    </location>
</feature>
<proteinExistence type="predicted"/>
<evidence type="ECO:0000313" key="3">
    <source>
        <dbReference type="EMBL" id="WOH09812.1"/>
    </source>
</evidence>
<feature type="chain" id="PRO_5043321361" evidence="2">
    <location>
        <begin position="26"/>
        <end position="131"/>
    </location>
</feature>
<keyword evidence="4" id="KW-1185">Reference proteome</keyword>
<evidence type="ECO:0000256" key="1">
    <source>
        <dbReference type="SAM" id="MobiDB-lite"/>
    </source>
</evidence>
<dbReference type="Proteomes" id="UP000077755">
    <property type="component" value="Chromosome 7"/>
</dbReference>
<reference evidence="3" key="2">
    <citation type="submission" date="2022-03" db="EMBL/GenBank/DDBJ databases">
        <title>Draft title - Genomic analysis of global carrot germplasm unveils the trajectory of domestication and the origin of high carotenoid orange carrot.</title>
        <authorList>
            <person name="Iorizzo M."/>
            <person name="Ellison S."/>
            <person name="Senalik D."/>
            <person name="Macko-Podgorni A."/>
            <person name="Grzebelus D."/>
            <person name="Bostan H."/>
            <person name="Rolling W."/>
            <person name="Curaba J."/>
            <person name="Simon P."/>
        </authorList>
    </citation>
    <scope>NUCLEOTIDE SEQUENCE</scope>
    <source>
        <tissue evidence="3">Leaf</tissue>
    </source>
</reference>
<sequence length="131" mass="14926">MESVRLLVLMITSLVLLLHNSCALAVHHQGRKLKGNTLMTSQENLAPAKMGLVHRHSSSGALGGNQHQWKYQDGKASEGKTRHSSEKKERHVSTEEANEREFMKMMRRDYGRRGKSTGRRKPPINNHNHKH</sequence>
<dbReference type="EMBL" id="CP093349">
    <property type="protein sequence ID" value="WOH09812.1"/>
    <property type="molecule type" value="Genomic_DNA"/>
</dbReference>
<accession>A0A164U3D5</accession>
<feature type="signal peptide" evidence="2">
    <location>
        <begin position="1"/>
        <end position="25"/>
    </location>
</feature>
<gene>
    <name evidence="3" type="ORF">DCAR_0729271</name>
</gene>
<organism evidence="3 4">
    <name type="scientific">Daucus carota subsp. sativus</name>
    <name type="common">Carrot</name>
    <dbReference type="NCBI Taxonomy" id="79200"/>
    <lineage>
        <taxon>Eukaryota</taxon>
        <taxon>Viridiplantae</taxon>
        <taxon>Streptophyta</taxon>
        <taxon>Embryophyta</taxon>
        <taxon>Tracheophyta</taxon>
        <taxon>Spermatophyta</taxon>
        <taxon>Magnoliopsida</taxon>
        <taxon>eudicotyledons</taxon>
        <taxon>Gunneridae</taxon>
        <taxon>Pentapetalae</taxon>
        <taxon>asterids</taxon>
        <taxon>campanulids</taxon>
        <taxon>Apiales</taxon>
        <taxon>Apiaceae</taxon>
        <taxon>Apioideae</taxon>
        <taxon>Scandiceae</taxon>
        <taxon>Daucinae</taxon>
        <taxon>Daucus</taxon>
        <taxon>Daucus sect. Daucus</taxon>
    </lineage>
</organism>
<dbReference type="KEGG" id="dcr:108195660"/>
<evidence type="ECO:0000256" key="2">
    <source>
        <dbReference type="SAM" id="SignalP"/>
    </source>
</evidence>
<name>A0A164U3D5_DAUCS</name>
<feature type="compositionally biased region" description="Basic and acidic residues" evidence="1">
    <location>
        <begin position="70"/>
        <end position="112"/>
    </location>
</feature>
<dbReference type="AlphaFoldDB" id="A0A164U3D5"/>
<keyword evidence="2" id="KW-0732">Signal</keyword>